<dbReference type="AlphaFoldDB" id="A0A2T0SAZ9"/>
<feature type="region of interest" description="Disordered" evidence="1">
    <location>
        <begin position="28"/>
        <end position="132"/>
    </location>
</feature>
<accession>A0A2T0SAZ9</accession>
<feature type="compositionally biased region" description="Acidic residues" evidence="1">
    <location>
        <begin position="79"/>
        <end position="88"/>
    </location>
</feature>
<evidence type="ECO:0000313" key="4">
    <source>
        <dbReference type="Proteomes" id="UP000239209"/>
    </source>
</evidence>
<sequence length="132" mass="13224">MRRKQALSLSVVAAVTTGLLAAAWPAFAGETPGLGPAVSAEPSFPEPPHKPIPSGPAEPPAPPSGEAPTPPPFPPGGDDPCDPADPDCDPGLPLPPGHPVSQPPVTGTPPTADPSVTPPPFPTFPPDDPEDH</sequence>
<feature type="compositionally biased region" description="Pro residues" evidence="1">
    <location>
        <begin position="92"/>
        <end position="102"/>
    </location>
</feature>
<feature type="chain" id="PRO_5015530807" evidence="2">
    <location>
        <begin position="29"/>
        <end position="132"/>
    </location>
</feature>
<dbReference type="EMBL" id="PVZG01000004">
    <property type="protein sequence ID" value="PRY30493.1"/>
    <property type="molecule type" value="Genomic_DNA"/>
</dbReference>
<name>A0A2T0SAZ9_9ACTN</name>
<reference evidence="3 4" key="1">
    <citation type="submission" date="2018-03" db="EMBL/GenBank/DDBJ databases">
        <title>Genomic Encyclopedia of Archaeal and Bacterial Type Strains, Phase II (KMG-II): from individual species to whole genera.</title>
        <authorList>
            <person name="Goeker M."/>
        </authorList>
    </citation>
    <scope>NUCLEOTIDE SEQUENCE [LARGE SCALE GENOMIC DNA]</scope>
    <source>
        <strain evidence="3 4">DSM 45348</strain>
    </source>
</reference>
<dbReference type="Proteomes" id="UP000239209">
    <property type="component" value="Unassembled WGS sequence"/>
</dbReference>
<feature type="signal peptide" evidence="2">
    <location>
        <begin position="1"/>
        <end position="28"/>
    </location>
</feature>
<keyword evidence="2" id="KW-0732">Signal</keyword>
<feature type="compositionally biased region" description="Pro residues" evidence="1">
    <location>
        <begin position="44"/>
        <end position="77"/>
    </location>
</feature>
<feature type="compositionally biased region" description="Pro residues" evidence="1">
    <location>
        <begin position="116"/>
        <end position="126"/>
    </location>
</feature>
<keyword evidence="4" id="KW-1185">Reference proteome</keyword>
<evidence type="ECO:0000256" key="2">
    <source>
        <dbReference type="SAM" id="SignalP"/>
    </source>
</evidence>
<gene>
    <name evidence="3" type="ORF">CLV70_10445</name>
</gene>
<dbReference type="RefSeq" id="WP_146164016.1">
    <property type="nucleotide sequence ID" value="NZ_PVZG01000004.1"/>
</dbReference>
<comment type="caution">
    <text evidence="3">The sequence shown here is derived from an EMBL/GenBank/DDBJ whole genome shotgun (WGS) entry which is preliminary data.</text>
</comment>
<protein>
    <submittedName>
        <fullName evidence="3">Uncharacterized protein</fullName>
    </submittedName>
</protein>
<organism evidence="3 4">
    <name type="scientific">Pseudosporangium ferrugineum</name>
    <dbReference type="NCBI Taxonomy" id="439699"/>
    <lineage>
        <taxon>Bacteria</taxon>
        <taxon>Bacillati</taxon>
        <taxon>Actinomycetota</taxon>
        <taxon>Actinomycetes</taxon>
        <taxon>Micromonosporales</taxon>
        <taxon>Micromonosporaceae</taxon>
        <taxon>Pseudosporangium</taxon>
    </lineage>
</organism>
<evidence type="ECO:0000256" key="1">
    <source>
        <dbReference type="SAM" id="MobiDB-lite"/>
    </source>
</evidence>
<proteinExistence type="predicted"/>
<evidence type="ECO:0000313" key="3">
    <source>
        <dbReference type="EMBL" id="PRY30493.1"/>
    </source>
</evidence>